<accession>A0A0S1SKY0</accession>
<dbReference type="PROSITE" id="PS50823">
    <property type="entry name" value="KH_TYPE_2"/>
    <property type="match status" value="1"/>
</dbReference>
<dbReference type="HAMAP" id="MF_01309_B">
    <property type="entry name" value="Ribosomal_uS3_B"/>
    <property type="match status" value="1"/>
</dbReference>
<evidence type="ECO:0000313" key="11">
    <source>
        <dbReference type="EMBL" id="ALM12717.1"/>
    </source>
</evidence>
<dbReference type="InterPro" id="IPR015946">
    <property type="entry name" value="KH_dom-like_a/b"/>
</dbReference>
<accession>A0A0S1S9V5</accession>
<dbReference type="GO" id="GO:0006412">
    <property type="term" value="P:translation"/>
    <property type="evidence" value="ECO:0007669"/>
    <property type="project" value="UniProtKB-UniRule"/>
</dbReference>
<dbReference type="PATRIC" id="fig|1735161.3.peg.12"/>
<dbReference type="Pfam" id="PF07650">
    <property type="entry name" value="KH_2"/>
    <property type="match status" value="1"/>
</dbReference>
<dbReference type="KEGG" id="prf:PeribacterA2_0012"/>
<dbReference type="FunFam" id="3.30.300.20:FF:000001">
    <property type="entry name" value="30S ribosomal protein S3"/>
    <property type="match status" value="1"/>
</dbReference>
<dbReference type="SUPFAM" id="SSF54814">
    <property type="entry name" value="Prokaryotic type KH domain (KH-domain type II)"/>
    <property type="match status" value="1"/>
</dbReference>
<evidence type="ECO:0000256" key="2">
    <source>
        <dbReference type="ARBA" id="ARBA00022730"/>
    </source>
</evidence>
<evidence type="ECO:0000256" key="8">
    <source>
        <dbReference type="HAMAP-Rule" id="MF_01309"/>
    </source>
</evidence>
<keyword evidence="3 8" id="KW-0694">RNA-binding</keyword>
<dbReference type="PANTHER" id="PTHR11760:SF19">
    <property type="entry name" value="SMALL RIBOSOMAL SUBUNIT PROTEIN US3C"/>
    <property type="match status" value="1"/>
</dbReference>
<dbReference type="InterPro" id="IPR009019">
    <property type="entry name" value="KH_sf_prok-type"/>
</dbReference>
<evidence type="ECO:0000256" key="4">
    <source>
        <dbReference type="ARBA" id="ARBA00022980"/>
    </source>
</evidence>
<dbReference type="PANTHER" id="PTHR11760">
    <property type="entry name" value="30S/40S RIBOSOMAL PROTEIN S3"/>
    <property type="match status" value="1"/>
</dbReference>
<organism evidence="11 12">
    <name type="scientific">Candidatus Peribacter riflensis</name>
    <dbReference type="NCBI Taxonomy" id="1735162"/>
    <lineage>
        <taxon>Bacteria</taxon>
        <taxon>Candidatus Peregrinibacteriota</taxon>
        <taxon>Candidatus Peribacteria</taxon>
        <taxon>Candidatus Peribacterales</taxon>
        <taxon>Candidatus Peribacteraceae</taxon>
        <taxon>Candidatus Peribacter</taxon>
    </lineage>
</organism>
<name>A0A0S1STU7_9BACT</name>
<evidence type="ECO:0000313" key="12">
    <source>
        <dbReference type="Proteomes" id="UP000069135"/>
    </source>
</evidence>
<dbReference type="GO" id="GO:0022627">
    <property type="term" value="C:cytosolic small ribosomal subunit"/>
    <property type="evidence" value="ECO:0007669"/>
    <property type="project" value="TreeGrafter"/>
</dbReference>
<gene>
    <name evidence="8" type="primary">rpsC</name>
    <name evidence="11" type="ORF">PeribacterD1_0012</name>
</gene>
<evidence type="ECO:0000256" key="9">
    <source>
        <dbReference type="RuleBase" id="RU003624"/>
    </source>
</evidence>
<accession>A0A0S1SMV3</accession>
<dbReference type="Gene3D" id="3.30.1140.32">
    <property type="entry name" value="Ribosomal protein S3, C-terminal domain"/>
    <property type="match status" value="1"/>
</dbReference>
<feature type="domain" description="KH type-2" evidence="10">
    <location>
        <begin position="39"/>
        <end position="106"/>
    </location>
</feature>
<dbReference type="AlphaFoldDB" id="A0A0S1STU7"/>
<dbReference type="EMBL" id="CP013065">
    <property type="protein sequence ID" value="ALM12717.1"/>
    <property type="molecule type" value="Genomic_DNA"/>
</dbReference>
<reference evidence="11 12" key="2">
    <citation type="journal article" date="2016" name="PeerJ">
        <title>Analysis of five complete genome sequences for members of the class Peribacteria in the recently recognized Peregrinibacteria bacterial phylum.</title>
        <authorList>
            <person name="Anantharaman K."/>
            <person name="Brown C.T."/>
            <person name="Burstein D."/>
            <person name="Castelle C.J."/>
            <person name="Probst A.J."/>
            <person name="Thomas B.C."/>
            <person name="Williams K.H."/>
            <person name="Banfield J.F."/>
        </authorList>
    </citation>
    <scope>NUCLEOTIDE SEQUENCE [LARGE SCALE GENOMIC DNA]</scope>
    <source>
        <strain evidence="11">RIFOXYD1_FULL_PER-ii_59_16</strain>
    </source>
</reference>
<evidence type="ECO:0000256" key="1">
    <source>
        <dbReference type="ARBA" id="ARBA00010761"/>
    </source>
</evidence>
<dbReference type="GO" id="GO:0003735">
    <property type="term" value="F:structural constituent of ribosome"/>
    <property type="evidence" value="ECO:0007669"/>
    <property type="project" value="InterPro"/>
</dbReference>
<comment type="subunit">
    <text evidence="8">Part of the 30S ribosomal subunit. Forms a tight complex with proteins S10 and S14.</text>
</comment>
<dbReference type="CDD" id="cd02412">
    <property type="entry name" value="KH-II_30S_S3"/>
    <property type="match status" value="1"/>
</dbReference>
<dbReference type="STRING" id="1735162.PeribacterB2_0012"/>
<evidence type="ECO:0000256" key="3">
    <source>
        <dbReference type="ARBA" id="ARBA00022884"/>
    </source>
</evidence>
<dbReference type="InterPro" id="IPR018280">
    <property type="entry name" value="Ribosomal_uS3_CS"/>
</dbReference>
<evidence type="ECO:0000256" key="5">
    <source>
        <dbReference type="ARBA" id="ARBA00023274"/>
    </source>
</evidence>
<dbReference type="InterPro" id="IPR005704">
    <property type="entry name" value="Ribosomal_uS3_bac-typ"/>
</dbReference>
<dbReference type="Pfam" id="PF00189">
    <property type="entry name" value="Ribosomal_S3_C"/>
    <property type="match status" value="1"/>
</dbReference>
<accession>A0A0S1SMQ3</accession>
<dbReference type="InterPro" id="IPR057258">
    <property type="entry name" value="Ribosomal_uS3"/>
</dbReference>
<dbReference type="InterPro" id="IPR004044">
    <property type="entry name" value="KH_dom_type_2"/>
</dbReference>
<proteinExistence type="inferred from homology"/>
<dbReference type="InterPro" id="IPR036419">
    <property type="entry name" value="Ribosomal_S3_C_sf"/>
</dbReference>
<dbReference type="GO" id="GO:0003729">
    <property type="term" value="F:mRNA binding"/>
    <property type="evidence" value="ECO:0007669"/>
    <property type="project" value="UniProtKB-UniRule"/>
</dbReference>
<dbReference type="Gene3D" id="3.30.300.20">
    <property type="match status" value="1"/>
</dbReference>
<keyword evidence="2 8" id="KW-0699">rRNA-binding</keyword>
<comment type="similarity">
    <text evidence="1 8 9">Belongs to the universal ribosomal protein uS3 family.</text>
</comment>
<accession>A0A0S1STU7</accession>
<sequence length="221" mass="24530">MGQKVNANGFRIGLTHSWPSKWYARGKKFRDGFLQDVQIRRSIMKKMKDAGIALIEIDRGKKTSVVIHSSKPGVIIGKQGAAIEELRKQLEREWGGSFEVNIQEIRNPDASAAVIAETIQGQIERRMPYRRAVKMALEKAITAGAIGIKVTISGRLNGAEIARAELHKQGNIPLQTLRANVEFAVRHAVTTYGTIGVQVWVYHGLVFKKVQQIHSASLHSS</sequence>
<evidence type="ECO:0000256" key="6">
    <source>
        <dbReference type="ARBA" id="ARBA00024998"/>
    </source>
</evidence>
<protein>
    <recommendedName>
        <fullName evidence="7 8">Small ribosomal subunit protein uS3</fullName>
    </recommendedName>
</protein>
<dbReference type="SMART" id="SM00322">
    <property type="entry name" value="KH"/>
    <property type="match status" value="1"/>
</dbReference>
<dbReference type="PROSITE" id="PS00548">
    <property type="entry name" value="RIBOSOMAL_S3"/>
    <property type="match status" value="1"/>
</dbReference>
<dbReference type="Proteomes" id="UP000069135">
    <property type="component" value="Chromosome"/>
</dbReference>
<dbReference type="SUPFAM" id="SSF54821">
    <property type="entry name" value="Ribosomal protein S3 C-terminal domain"/>
    <property type="match status" value="1"/>
</dbReference>
<dbReference type="InterPro" id="IPR001351">
    <property type="entry name" value="Ribosomal_uS3_C"/>
</dbReference>
<reference evidence="12" key="1">
    <citation type="submission" date="2015-10" db="EMBL/GenBank/DDBJ databases">
        <title>Analysis of five complete genome sequences for members of the class Peribacteria in the recently recognized Peregrinibacteria bacterial phylum.</title>
        <authorList>
            <person name="Anantharaman K."/>
            <person name="Brown C.T."/>
            <person name="Burstein D."/>
            <person name="Castelle C.J."/>
            <person name="Probst A.J."/>
            <person name="Thomas B.C."/>
            <person name="Williams K.H."/>
            <person name="Banfield J.F."/>
        </authorList>
    </citation>
    <scope>NUCLEOTIDE SEQUENCE [LARGE SCALE GENOMIC DNA]</scope>
</reference>
<evidence type="ECO:0000256" key="7">
    <source>
        <dbReference type="ARBA" id="ARBA00035257"/>
    </source>
</evidence>
<dbReference type="InterPro" id="IPR004087">
    <property type="entry name" value="KH_dom"/>
</dbReference>
<dbReference type="GO" id="GO:0019843">
    <property type="term" value="F:rRNA binding"/>
    <property type="evidence" value="ECO:0007669"/>
    <property type="project" value="UniProtKB-UniRule"/>
</dbReference>
<evidence type="ECO:0000259" key="10">
    <source>
        <dbReference type="PROSITE" id="PS50823"/>
    </source>
</evidence>
<dbReference type="NCBIfam" id="TIGR01009">
    <property type="entry name" value="rpsC_bact"/>
    <property type="match status" value="1"/>
</dbReference>
<keyword evidence="5 8" id="KW-0687">Ribonucleoprotein</keyword>
<comment type="function">
    <text evidence="6 8">Binds the lower part of the 30S subunit head. Binds mRNA in the 70S ribosome, positioning it for translation.</text>
</comment>
<keyword evidence="4 8" id="KW-0689">Ribosomal protein</keyword>